<keyword evidence="3" id="KW-1185">Reference proteome</keyword>
<evidence type="ECO:0008006" key="4">
    <source>
        <dbReference type="Google" id="ProtNLM"/>
    </source>
</evidence>
<comment type="caution">
    <text evidence="2">The sequence shown here is derived from an EMBL/GenBank/DDBJ whole genome shotgun (WGS) entry which is preliminary data.</text>
</comment>
<organism evidence="2 3">
    <name type="scientific">Silicimonas algicola</name>
    <dbReference type="NCBI Taxonomy" id="1826607"/>
    <lineage>
        <taxon>Bacteria</taxon>
        <taxon>Pseudomonadati</taxon>
        <taxon>Pseudomonadota</taxon>
        <taxon>Alphaproteobacteria</taxon>
        <taxon>Rhodobacterales</taxon>
        <taxon>Paracoccaceae</taxon>
    </lineage>
</organism>
<feature type="compositionally biased region" description="Polar residues" evidence="1">
    <location>
        <begin position="363"/>
        <end position="374"/>
    </location>
</feature>
<feature type="region of interest" description="Disordered" evidence="1">
    <location>
        <begin position="360"/>
        <end position="434"/>
    </location>
</feature>
<dbReference type="Proteomes" id="UP000245390">
    <property type="component" value="Unassembled WGS sequence"/>
</dbReference>
<dbReference type="AlphaFoldDB" id="A0A316GE14"/>
<accession>A0A316GE14</accession>
<feature type="compositionally biased region" description="Polar residues" evidence="1">
    <location>
        <begin position="394"/>
        <end position="414"/>
    </location>
</feature>
<dbReference type="RefSeq" id="WP_126918570.1">
    <property type="nucleotide sequence ID" value="NZ_CP034588.1"/>
</dbReference>
<gene>
    <name evidence="2" type="ORF">C8D95_102265</name>
</gene>
<proteinExistence type="predicted"/>
<sequence>MSNKISLDQCRSNGHLRSLPKGEYTVEYNDSTHCEQDEWVGLAKLQVSAITLKLGEEGTEQFYTLEKNISGLSKYPAKSGGLAKSIRFIEDSLSLALARAGLLTPNISDELLDDILRLASQDGIVIVPDTNALHNGSVHWLLKVLRRPAIWLLPLAASLTTVQMRDATIKALVNQKKPTNIGQALRSRGLVNGALGLLQRNRSRSQVVELDPSLLRYQKTASSSGSDPDQSDVLEDRLIIEAIQSVLRTMRSRTPRRVVTSDVNVARVLEAEGIETLFIPTIQIGDSSVECLRYDPIARMFLGAPLSALLWELAHGFGSIRLRRAGDTVAHLDCYWPGKTPSHWSKEILDCNFSEPIADIPTSIETPSPASETVQPADVSEKSNASGDAPANDAPNQHVTPSNEDETQNTTTVVDGSVGPSRPRSKPKTGPILPRASLPAAMKILGVLMEMGQAQPQEIVAAIPDVNTTDTVKRALELLQKAELVQQNEEFAPTADANTVATALEKGDLDTVSRFFNRFEPYAIVQQELQREGRLEKGAVLKLLTDRLGKVGKDEANRLPKYHILLGQAWTMESSIMDGSNRLTDRDAAKAFEISFANTQNEGLAKVYELLMNFCQNNSISPWVAKSQIERLIVEEHLSGFKFESSAGAKPVTRDEVLVGNLTNLASTPIIVDRFHIGERPVLTIGGPAQ</sequence>
<dbReference type="OrthoDB" id="8432690at2"/>
<evidence type="ECO:0000313" key="3">
    <source>
        <dbReference type="Proteomes" id="UP000245390"/>
    </source>
</evidence>
<protein>
    <recommendedName>
        <fullName evidence="4">PIN domain-containing protein</fullName>
    </recommendedName>
</protein>
<dbReference type="KEGG" id="salo:EF888_12840"/>
<evidence type="ECO:0000313" key="2">
    <source>
        <dbReference type="EMBL" id="PWK57620.1"/>
    </source>
</evidence>
<reference evidence="2 3" key="1">
    <citation type="submission" date="2018-05" db="EMBL/GenBank/DDBJ databases">
        <title>Genomic Encyclopedia of Type Strains, Phase IV (KMG-IV): sequencing the most valuable type-strain genomes for metagenomic binning, comparative biology and taxonomic classification.</title>
        <authorList>
            <person name="Goeker M."/>
        </authorList>
    </citation>
    <scope>NUCLEOTIDE SEQUENCE [LARGE SCALE GENOMIC DNA]</scope>
    <source>
        <strain evidence="2 3">DSM 103371</strain>
    </source>
</reference>
<evidence type="ECO:0000256" key="1">
    <source>
        <dbReference type="SAM" id="MobiDB-lite"/>
    </source>
</evidence>
<name>A0A316GE14_9RHOB</name>
<dbReference type="EMBL" id="QGGV01000002">
    <property type="protein sequence ID" value="PWK57620.1"/>
    <property type="molecule type" value="Genomic_DNA"/>
</dbReference>